<dbReference type="PROSITE" id="PS51257">
    <property type="entry name" value="PROKAR_LIPOPROTEIN"/>
    <property type="match status" value="1"/>
</dbReference>
<protein>
    <submittedName>
        <fullName evidence="3">NitT/TauT family transport system substrate-binding protein</fullName>
    </submittedName>
</protein>
<dbReference type="RefSeq" id="WP_100344225.1">
    <property type="nucleotide sequence ID" value="NZ_PGFB01000002.1"/>
</dbReference>
<dbReference type="InterPro" id="IPR027939">
    <property type="entry name" value="NMT1/THI5"/>
</dbReference>
<reference evidence="3 4" key="1">
    <citation type="submission" date="2017-11" db="EMBL/GenBank/DDBJ databases">
        <title>Genomic Encyclopedia of Archaeal and Bacterial Type Strains, Phase II (KMG-II): From Individual Species to Whole Genera.</title>
        <authorList>
            <person name="Goeker M."/>
        </authorList>
    </citation>
    <scope>NUCLEOTIDE SEQUENCE [LARGE SCALE GENOMIC DNA]</scope>
    <source>
        <strain evidence="3 4">DSM 25625</strain>
    </source>
</reference>
<dbReference type="Proteomes" id="UP000230161">
    <property type="component" value="Unassembled WGS sequence"/>
</dbReference>
<name>A0A2M9C0C1_9MICO</name>
<evidence type="ECO:0000259" key="2">
    <source>
        <dbReference type="Pfam" id="PF09084"/>
    </source>
</evidence>
<dbReference type="OrthoDB" id="7808807at2"/>
<dbReference type="Gene3D" id="3.40.190.10">
    <property type="entry name" value="Periplasmic binding protein-like II"/>
    <property type="match status" value="2"/>
</dbReference>
<accession>A0A2M9C0C1</accession>
<gene>
    <name evidence="3" type="ORF">CLV54_1439</name>
</gene>
<keyword evidence="1" id="KW-0732">Signal</keyword>
<evidence type="ECO:0000256" key="1">
    <source>
        <dbReference type="SAM" id="SignalP"/>
    </source>
</evidence>
<feature type="chain" id="PRO_5014825265" evidence="1">
    <location>
        <begin position="34"/>
        <end position="351"/>
    </location>
</feature>
<feature type="domain" description="SsuA/THI5-like" evidence="2">
    <location>
        <begin position="60"/>
        <end position="272"/>
    </location>
</feature>
<dbReference type="PANTHER" id="PTHR31528:SF15">
    <property type="entry name" value="RIBOFLAVIN-BINDING PROTEIN RIBY"/>
    <property type="match status" value="1"/>
</dbReference>
<dbReference type="PANTHER" id="PTHR31528">
    <property type="entry name" value="4-AMINO-5-HYDROXYMETHYL-2-METHYLPYRIMIDINE PHOSPHATE SYNTHASE THI11-RELATED"/>
    <property type="match status" value="1"/>
</dbReference>
<comment type="caution">
    <text evidence="3">The sequence shown here is derived from an EMBL/GenBank/DDBJ whole genome shotgun (WGS) entry which is preliminary data.</text>
</comment>
<sequence length="351" mass="36907">MKSTNSPRRYRRLLGLVAAPVAAALLFSGCSSGGSEPSGDDSGAPLTDVTMLLNWLPIGEHAPLYYGVELGIFEKHGINLTIQSGSGSTKTIQAVGQGQADFGWADTALLAANIDKGVRAKSLGVYLQQSPAAVQVWEDSDITKPEDIAGHTIAVSAGDGPTVMFPYYLDAIGVDQSSVTQQNLDAAGKISAVLSGQADGMIGFASDAGPTLEEQGGKKLRYFYYRDAGLTWYSNGLITGDDMIADHPDTVQAMVDAVSESFAAAVEDPEAAAASTTGKDPGFQSPEVVLSQWKQTIDFLHTDRTADDAPGVNTPEDWQDSLDLLAKVGLIESAGDVTKYYDGSFADNVGK</sequence>
<evidence type="ECO:0000313" key="4">
    <source>
        <dbReference type="Proteomes" id="UP000230161"/>
    </source>
</evidence>
<dbReference type="EMBL" id="PGFB01000002">
    <property type="protein sequence ID" value="PJJ63764.1"/>
    <property type="molecule type" value="Genomic_DNA"/>
</dbReference>
<organism evidence="3 4">
    <name type="scientific">Compostimonas suwonensis</name>
    <dbReference type="NCBI Taxonomy" id="1048394"/>
    <lineage>
        <taxon>Bacteria</taxon>
        <taxon>Bacillati</taxon>
        <taxon>Actinomycetota</taxon>
        <taxon>Actinomycetes</taxon>
        <taxon>Micrococcales</taxon>
        <taxon>Microbacteriaceae</taxon>
        <taxon>Compostimonas</taxon>
    </lineage>
</organism>
<dbReference type="InterPro" id="IPR015168">
    <property type="entry name" value="SsuA/THI5"/>
</dbReference>
<dbReference type="AlphaFoldDB" id="A0A2M9C0C1"/>
<keyword evidence="4" id="KW-1185">Reference proteome</keyword>
<dbReference type="GO" id="GO:0009228">
    <property type="term" value="P:thiamine biosynthetic process"/>
    <property type="evidence" value="ECO:0007669"/>
    <property type="project" value="InterPro"/>
</dbReference>
<dbReference type="Pfam" id="PF09084">
    <property type="entry name" value="NMT1"/>
    <property type="match status" value="1"/>
</dbReference>
<proteinExistence type="predicted"/>
<dbReference type="SUPFAM" id="SSF53850">
    <property type="entry name" value="Periplasmic binding protein-like II"/>
    <property type="match status" value="1"/>
</dbReference>
<feature type="signal peptide" evidence="1">
    <location>
        <begin position="1"/>
        <end position="33"/>
    </location>
</feature>
<evidence type="ECO:0000313" key="3">
    <source>
        <dbReference type="EMBL" id="PJJ63764.1"/>
    </source>
</evidence>